<keyword evidence="10" id="KW-1185">Reference proteome</keyword>
<evidence type="ECO:0000256" key="4">
    <source>
        <dbReference type="ARBA" id="ARBA00022857"/>
    </source>
</evidence>
<evidence type="ECO:0000256" key="1">
    <source>
        <dbReference type="ARBA" id="ARBA00004985"/>
    </source>
</evidence>
<keyword evidence="3 7" id="KW-0641">Proline biosynthesis</keyword>
<evidence type="ECO:0000313" key="9">
    <source>
        <dbReference type="EMBL" id="QED23582.1"/>
    </source>
</evidence>
<dbReference type="NCBIfam" id="NF001221">
    <property type="entry name" value="PRK00197.1"/>
    <property type="match status" value="1"/>
</dbReference>
<dbReference type="SUPFAM" id="SSF53720">
    <property type="entry name" value="ALDH-like"/>
    <property type="match status" value="1"/>
</dbReference>
<dbReference type="UniPathway" id="UPA00098">
    <property type="reaction ID" value="UER00360"/>
</dbReference>
<dbReference type="PIRSF" id="PIRSF000151">
    <property type="entry name" value="GPR"/>
    <property type="match status" value="1"/>
</dbReference>
<organism evidence="9 10">
    <name type="scientific">Candidatus Deianiraea vastatrix</name>
    <dbReference type="NCBI Taxonomy" id="2163644"/>
    <lineage>
        <taxon>Bacteria</taxon>
        <taxon>Pseudomonadati</taxon>
        <taxon>Pseudomonadota</taxon>
        <taxon>Alphaproteobacteria</taxon>
        <taxon>Rickettsiales</taxon>
        <taxon>Candidatus Deianiraeaceae</taxon>
        <taxon>Candidatus Deianiraea</taxon>
    </lineage>
</organism>
<comment type="function">
    <text evidence="7">Catalyzes the NADPH-dependent reduction of L-glutamate 5-phosphate into L-glutamate 5-semialdehyde and phosphate. The product spontaneously undergoes cyclization to form 1-pyrroline-5-carboxylate.</text>
</comment>
<dbReference type="GO" id="GO:0004350">
    <property type="term" value="F:glutamate-5-semialdehyde dehydrogenase activity"/>
    <property type="evidence" value="ECO:0007669"/>
    <property type="project" value="UniProtKB-UniRule"/>
</dbReference>
<evidence type="ECO:0000259" key="8">
    <source>
        <dbReference type="Pfam" id="PF00171"/>
    </source>
</evidence>
<dbReference type="InterPro" id="IPR016163">
    <property type="entry name" value="Ald_DH_C"/>
</dbReference>
<dbReference type="InterPro" id="IPR000965">
    <property type="entry name" value="GPR_dom"/>
</dbReference>
<dbReference type="Pfam" id="PF00171">
    <property type="entry name" value="Aldedh"/>
    <property type="match status" value="1"/>
</dbReference>
<dbReference type="Gene3D" id="3.40.605.10">
    <property type="entry name" value="Aldehyde Dehydrogenase, Chain A, domain 1"/>
    <property type="match status" value="1"/>
</dbReference>
<evidence type="ECO:0000256" key="6">
    <source>
        <dbReference type="ARBA" id="ARBA00049024"/>
    </source>
</evidence>
<comment type="pathway">
    <text evidence="1 7">Amino-acid biosynthesis; L-proline biosynthesis; L-glutamate 5-semialdehyde from L-glutamate: step 2/2.</text>
</comment>
<dbReference type="RefSeq" id="WP_146820847.1">
    <property type="nucleotide sequence ID" value="NZ_CP029077.1"/>
</dbReference>
<dbReference type="InterPro" id="IPR016162">
    <property type="entry name" value="Ald_DH_N"/>
</dbReference>
<dbReference type="HAMAP" id="MF_00412">
    <property type="entry name" value="ProA"/>
    <property type="match status" value="1"/>
</dbReference>
<dbReference type="InterPro" id="IPR012134">
    <property type="entry name" value="Glu-5-SA_DH"/>
</dbReference>
<dbReference type="OrthoDB" id="9809970at2"/>
<keyword evidence="5 7" id="KW-0560">Oxidoreductase</keyword>
<dbReference type="PANTHER" id="PTHR11063">
    <property type="entry name" value="GLUTAMATE SEMIALDEHYDE DEHYDROGENASE"/>
    <property type="match status" value="1"/>
</dbReference>
<keyword evidence="7" id="KW-0963">Cytoplasm</keyword>
<dbReference type="GO" id="GO:0055129">
    <property type="term" value="P:L-proline biosynthetic process"/>
    <property type="evidence" value="ECO:0007669"/>
    <property type="project" value="UniProtKB-UniRule"/>
</dbReference>
<evidence type="ECO:0000313" key="10">
    <source>
        <dbReference type="Proteomes" id="UP000321934"/>
    </source>
</evidence>
<evidence type="ECO:0000256" key="3">
    <source>
        <dbReference type="ARBA" id="ARBA00022650"/>
    </source>
</evidence>
<sequence>MESIFKAALGAKKDIQNASFEQIFAILSDYSSEILDNCDAIITENAKDLAKMDKENPKYDRLLLNKERISSIASDVLKIAQSTFRCDKVLDEKTTSAGLEIKKIRTPLGIVGIIYESRPNVTADAISICIKTQNVCLLKGSDEADFSNAILVKIAKNILQKHGINTGCITLLPSSSDATLALITAQNIVDVCIPRGGKGLINFVRENAKVPVIETGAGVVHVYVDEGADVEIAKKTIANGKMRRVSVCNSVDCIVISHKMLDKIGEICKPMIEKNVEIFADSKAFAALSGFPNVKLASDEHFGTEFLSMKIAIKTTTSIEEAISHIEKFSSKHSEAIITQDEDRAAFFLKNVDAACVYHNTSTAFTDGGCFDMAAEIGISTQKLHARGPFALDELTTYKWIIKSDGATR</sequence>
<evidence type="ECO:0000256" key="2">
    <source>
        <dbReference type="ARBA" id="ARBA00022605"/>
    </source>
</evidence>
<dbReference type="CDD" id="cd07079">
    <property type="entry name" value="ALDH_F18-19_ProA-GPR"/>
    <property type="match status" value="1"/>
</dbReference>
<reference evidence="9 10" key="1">
    <citation type="journal article" date="2019" name="ISME J.">
        <title>Deianiraea, an extracellular bacterium associated with the ciliate Paramecium, suggests an alternative scenario for the evolution of Rickettsiales.</title>
        <authorList>
            <person name="Castelli M."/>
            <person name="Sabaneyeva E."/>
            <person name="Lanzoni O."/>
            <person name="Lebedeva N."/>
            <person name="Floriano A.M."/>
            <person name="Gaiarsa S."/>
            <person name="Benken K."/>
            <person name="Modeo L."/>
            <person name="Bandi C."/>
            <person name="Potekhin A."/>
            <person name="Sassera D."/>
            <person name="Petroni G."/>
        </authorList>
    </citation>
    <scope>NUCLEOTIDE SEQUENCE [LARGE SCALE GENOMIC DNA]</scope>
    <source>
        <strain evidence="9">CyL4-1</strain>
    </source>
</reference>
<protein>
    <recommendedName>
        <fullName evidence="7">Gamma-glutamyl phosphate reductase</fullName>
        <shortName evidence="7">GPR</shortName>
        <ecNumber evidence="7">1.2.1.41</ecNumber>
    </recommendedName>
    <alternativeName>
        <fullName evidence="7">Glutamate-5-semialdehyde dehydrogenase</fullName>
    </alternativeName>
    <alternativeName>
        <fullName evidence="7">Glutamyl-gamma-semialdehyde dehydrogenase</fullName>
        <shortName evidence="7">GSA dehydrogenase</shortName>
    </alternativeName>
</protein>
<dbReference type="NCBIfam" id="TIGR00407">
    <property type="entry name" value="proA"/>
    <property type="match status" value="1"/>
</dbReference>
<dbReference type="PANTHER" id="PTHR11063:SF8">
    <property type="entry name" value="DELTA-1-PYRROLINE-5-CARBOXYLATE SYNTHASE"/>
    <property type="match status" value="1"/>
</dbReference>
<comment type="similarity">
    <text evidence="7">Belongs to the gamma-glutamyl phosphate reductase family.</text>
</comment>
<gene>
    <name evidence="7" type="primary">proA</name>
    <name evidence="9" type="ORF">Deia_00794</name>
</gene>
<accession>A0A5B8XE42</accession>
<dbReference type="InterPro" id="IPR015590">
    <property type="entry name" value="Aldehyde_DH_dom"/>
</dbReference>
<dbReference type="AlphaFoldDB" id="A0A5B8XE42"/>
<evidence type="ECO:0000256" key="5">
    <source>
        <dbReference type="ARBA" id="ARBA00023002"/>
    </source>
</evidence>
<dbReference type="Proteomes" id="UP000321934">
    <property type="component" value="Chromosome"/>
</dbReference>
<dbReference type="Gene3D" id="3.40.309.10">
    <property type="entry name" value="Aldehyde Dehydrogenase, Chain A, domain 2"/>
    <property type="match status" value="1"/>
</dbReference>
<keyword evidence="2 7" id="KW-0028">Amino-acid biosynthesis</keyword>
<dbReference type="GO" id="GO:0050661">
    <property type="term" value="F:NADP binding"/>
    <property type="evidence" value="ECO:0007669"/>
    <property type="project" value="InterPro"/>
</dbReference>
<dbReference type="EC" id="1.2.1.41" evidence="7"/>
<comment type="subcellular location">
    <subcellularLocation>
        <location evidence="7">Cytoplasm</location>
    </subcellularLocation>
</comment>
<proteinExistence type="inferred from homology"/>
<evidence type="ECO:0000256" key="7">
    <source>
        <dbReference type="HAMAP-Rule" id="MF_00412"/>
    </source>
</evidence>
<dbReference type="EMBL" id="CP029077">
    <property type="protein sequence ID" value="QED23582.1"/>
    <property type="molecule type" value="Genomic_DNA"/>
</dbReference>
<dbReference type="InterPro" id="IPR016161">
    <property type="entry name" value="Ald_DH/histidinol_DH"/>
</dbReference>
<name>A0A5B8XE42_9RICK</name>
<dbReference type="GO" id="GO:0005737">
    <property type="term" value="C:cytoplasm"/>
    <property type="evidence" value="ECO:0007669"/>
    <property type="project" value="UniProtKB-SubCell"/>
</dbReference>
<keyword evidence="4 7" id="KW-0521">NADP</keyword>
<comment type="catalytic activity">
    <reaction evidence="6 7">
        <text>L-glutamate 5-semialdehyde + phosphate + NADP(+) = L-glutamyl 5-phosphate + NADPH + H(+)</text>
        <dbReference type="Rhea" id="RHEA:19541"/>
        <dbReference type="ChEBI" id="CHEBI:15378"/>
        <dbReference type="ChEBI" id="CHEBI:43474"/>
        <dbReference type="ChEBI" id="CHEBI:57783"/>
        <dbReference type="ChEBI" id="CHEBI:58066"/>
        <dbReference type="ChEBI" id="CHEBI:58274"/>
        <dbReference type="ChEBI" id="CHEBI:58349"/>
        <dbReference type="EC" id="1.2.1.41"/>
    </reaction>
</comment>
<feature type="domain" description="Aldehyde dehydrogenase" evidence="8">
    <location>
        <begin position="31"/>
        <end position="268"/>
    </location>
</feature>